<keyword evidence="3" id="KW-1185">Reference proteome</keyword>
<feature type="transmembrane region" description="Helical" evidence="1">
    <location>
        <begin position="119"/>
        <end position="137"/>
    </location>
</feature>
<protein>
    <submittedName>
        <fullName evidence="2">DUF599 domain-containing protein</fullName>
    </submittedName>
</protein>
<reference evidence="3" key="1">
    <citation type="journal article" date="2019" name="Int. J. Syst. Evol. Microbiol.">
        <title>The Global Catalogue of Microorganisms (GCM) 10K type strain sequencing project: providing services to taxonomists for standard genome sequencing and annotation.</title>
        <authorList>
            <consortium name="The Broad Institute Genomics Platform"/>
            <consortium name="The Broad Institute Genome Sequencing Center for Infectious Disease"/>
            <person name="Wu L."/>
            <person name="Ma J."/>
        </authorList>
    </citation>
    <scope>NUCLEOTIDE SEQUENCE [LARGE SCALE GENOMIC DNA]</scope>
    <source>
        <strain evidence="3">CECT 7069</strain>
    </source>
</reference>
<dbReference type="InterPro" id="IPR006747">
    <property type="entry name" value="DUF599"/>
</dbReference>
<keyword evidence="1" id="KW-0812">Transmembrane</keyword>
<dbReference type="EMBL" id="JAUFPX010000008">
    <property type="protein sequence ID" value="MDN3591237.1"/>
    <property type="molecule type" value="Genomic_DNA"/>
</dbReference>
<name>A0ABT8BGH1_9HYPH</name>
<dbReference type="RefSeq" id="WP_238224992.1">
    <property type="nucleotide sequence ID" value="NZ_BPQD01000009.1"/>
</dbReference>
<keyword evidence="1" id="KW-1133">Transmembrane helix</keyword>
<keyword evidence="1" id="KW-0472">Membrane</keyword>
<organism evidence="2 3">
    <name type="scientific">Methylobacterium adhaesivum</name>
    <dbReference type="NCBI Taxonomy" id="333297"/>
    <lineage>
        <taxon>Bacteria</taxon>
        <taxon>Pseudomonadati</taxon>
        <taxon>Pseudomonadota</taxon>
        <taxon>Alphaproteobacteria</taxon>
        <taxon>Hyphomicrobiales</taxon>
        <taxon>Methylobacteriaceae</taxon>
        <taxon>Methylobacterium</taxon>
    </lineage>
</organism>
<dbReference type="Proteomes" id="UP001224644">
    <property type="component" value="Unassembled WGS sequence"/>
</dbReference>
<comment type="caution">
    <text evidence="2">The sequence shown here is derived from an EMBL/GenBank/DDBJ whole genome shotgun (WGS) entry which is preliminary data.</text>
</comment>
<evidence type="ECO:0000313" key="2">
    <source>
        <dbReference type="EMBL" id="MDN3591237.1"/>
    </source>
</evidence>
<evidence type="ECO:0000256" key="1">
    <source>
        <dbReference type="SAM" id="Phobius"/>
    </source>
</evidence>
<dbReference type="Pfam" id="PF04654">
    <property type="entry name" value="DUF599"/>
    <property type="match status" value="1"/>
</dbReference>
<evidence type="ECO:0000313" key="3">
    <source>
        <dbReference type="Proteomes" id="UP001224644"/>
    </source>
</evidence>
<feature type="transmembrane region" description="Helical" evidence="1">
    <location>
        <begin position="6"/>
        <end position="27"/>
    </location>
</feature>
<dbReference type="PANTHER" id="PTHR31881:SF6">
    <property type="entry name" value="OS09G0494600 PROTEIN"/>
    <property type="match status" value="1"/>
</dbReference>
<accession>A0ABT8BGH1</accession>
<proteinExistence type="predicted"/>
<dbReference type="PANTHER" id="PTHR31881">
    <property type="match status" value="1"/>
</dbReference>
<sequence>MVTADFSFLDFAALCFFVAAWAGYGMAVQRMRGRRTSLSQIMNRQREIWAQQLIHRDNRVVDTTINASLQNGTAFFASTSLIALGGVLTLSRSSDDVLTLFGALPFGAVATRTTWEIKVAGLAVVFIYAFFKFSWAYRLFNYGAILLGAVPPKGSSASLAEMTVAARRASAMNIAAGSHFARGQRAFFFALAYLGWFVSPLLLFVTTTAVVCVMWRRQFSSKIRAALLAQDDGTGQGFEP</sequence>
<gene>
    <name evidence="2" type="ORF">QWZ12_11485</name>
</gene>
<feature type="transmembrane region" description="Helical" evidence="1">
    <location>
        <begin position="187"/>
        <end position="215"/>
    </location>
</feature>